<dbReference type="Gene3D" id="2.130.10.10">
    <property type="entry name" value="YVTN repeat-like/Quinoprotein amine dehydrogenase"/>
    <property type="match status" value="1"/>
</dbReference>
<comment type="caution">
    <text evidence="3">The sequence shown here is derived from an EMBL/GenBank/DDBJ whole genome shotgun (WGS) entry which is preliminary data.</text>
</comment>
<dbReference type="InterPro" id="IPR019405">
    <property type="entry name" value="Lactonase_7-beta_prop"/>
</dbReference>
<dbReference type="RefSeq" id="WP_138836554.1">
    <property type="nucleotide sequence ID" value="NZ_VCNI01000002.1"/>
</dbReference>
<dbReference type="InterPro" id="IPR015943">
    <property type="entry name" value="WD40/YVTN_repeat-like_dom_sf"/>
</dbReference>
<dbReference type="InterPro" id="IPR011048">
    <property type="entry name" value="Haem_d1_sf"/>
</dbReference>
<proteinExistence type="inferred from homology"/>
<sequence length="366" mass="40292">MRLYTSILAMLLLFGIGCSEKKKMEKKHHLFVGTYTDGESEGIYKLTFNASTGELSNKKLVAELVNPSFLKISEDKTNLYAVHEVADFDSLGGGVSAFLVKDSILEFQNSMGTGGKHPCHVSLSDNGFLAASNYSGGNFSVFKLNDDGSLPENSQVIDHKVLDTSKTSHAHMAHFFGDNLFVADLGLDAVKRYQLNGDTFNPATQSSLNMPEGAGPRHFTFGKNGILYVINELNSTITVFEKKENGDYEEIQTVETLASDFEGKSYCADIHLSADGKFLYGSNRGENTIVVFSVDENSGLLNVVGRTSVHGDWPRNFSLDPSGKFLLVANQRSHNITVYSRDEEQGTLQFLNEFKMPSPVCLEFLN</sequence>
<evidence type="ECO:0000256" key="2">
    <source>
        <dbReference type="ARBA" id="ARBA00022526"/>
    </source>
</evidence>
<keyword evidence="2" id="KW-0313">Glucose metabolism</keyword>
<dbReference type="PROSITE" id="PS51257">
    <property type="entry name" value="PROKAR_LIPOPROTEIN"/>
    <property type="match status" value="1"/>
</dbReference>
<reference evidence="3 4" key="1">
    <citation type="submission" date="2019-05" db="EMBL/GenBank/DDBJ databases">
        <title>Flagellimonas sp. AsT0115, sp. nov., isolated from a marine red algae, Asparagopsis taxiformis.</title>
        <authorList>
            <person name="Kim J."/>
            <person name="Jeong S.E."/>
            <person name="Jeon C.O."/>
        </authorList>
    </citation>
    <scope>NUCLEOTIDE SEQUENCE [LARGE SCALE GENOMIC DNA]</scope>
    <source>
        <strain evidence="3 4">AsT0115</strain>
    </source>
</reference>
<gene>
    <name evidence="3" type="ORF">FGG15_12075</name>
</gene>
<keyword evidence="2" id="KW-0119">Carbohydrate metabolism</keyword>
<dbReference type="EMBL" id="VCNI01000002">
    <property type="protein sequence ID" value="TMU54926.1"/>
    <property type="molecule type" value="Genomic_DNA"/>
</dbReference>
<name>A0ABY2WJB9_9FLAO</name>
<evidence type="ECO:0000313" key="4">
    <source>
        <dbReference type="Proteomes" id="UP000751614"/>
    </source>
</evidence>
<dbReference type="SUPFAM" id="SSF51004">
    <property type="entry name" value="C-terminal (heme d1) domain of cytochrome cd1-nitrite reductase"/>
    <property type="match status" value="1"/>
</dbReference>
<protein>
    <submittedName>
        <fullName evidence="3">Lactonase family protein</fullName>
    </submittedName>
</protein>
<dbReference type="Proteomes" id="UP000751614">
    <property type="component" value="Unassembled WGS sequence"/>
</dbReference>
<dbReference type="PANTHER" id="PTHR30344:SF1">
    <property type="entry name" value="6-PHOSPHOGLUCONOLACTONASE"/>
    <property type="match status" value="1"/>
</dbReference>
<keyword evidence="4" id="KW-1185">Reference proteome</keyword>
<dbReference type="PANTHER" id="PTHR30344">
    <property type="entry name" value="6-PHOSPHOGLUCONOLACTONASE-RELATED"/>
    <property type="match status" value="1"/>
</dbReference>
<accession>A0ABY2WJB9</accession>
<evidence type="ECO:0000256" key="1">
    <source>
        <dbReference type="ARBA" id="ARBA00005564"/>
    </source>
</evidence>
<evidence type="ECO:0000313" key="3">
    <source>
        <dbReference type="EMBL" id="TMU54926.1"/>
    </source>
</evidence>
<dbReference type="InterPro" id="IPR050282">
    <property type="entry name" value="Cycloisomerase_2"/>
</dbReference>
<dbReference type="Pfam" id="PF10282">
    <property type="entry name" value="Lactonase"/>
    <property type="match status" value="1"/>
</dbReference>
<organism evidence="3 4">
    <name type="scientific">Flagellimonas algicola</name>
    <dbReference type="NCBI Taxonomy" id="2583815"/>
    <lineage>
        <taxon>Bacteria</taxon>
        <taxon>Pseudomonadati</taxon>
        <taxon>Bacteroidota</taxon>
        <taxon>Flavobacteriia</taxon>
        <taxon>Flavobacteriales</taxon>
        <taxon>Flavobacteriaceae</taxon>
        <taxon>Flagellimonas</taxon>
    </lineage>
</organism>
<comment type="similarity">
    <text evidence="1">Belongs to the cycloisomerase 2 family.</text>
</comment>